<evidence type="ECO:0000256" key="1">
    <source>
        <dbReference type="ARBA" id="ARBA00022664"/>
    </source>
</evidence>
<keyword evidence="2" id="KW-0862">Zinc</keyword>
<name>A0AA38PTG5_9AGAR</name>
<keyword evidence="2" id="KW-0479">Metal-binding</keyword>
<evidence type="ECO:0000313" key="6">
    <source>
        <dbReference type="Proteomes" id="UP001163850"/>
    </source>
</evidence>
<dbReference type="Pfam" id="PF00098">
    <property type="entry name" value="zf-CCHC"/>
    <property type="match status" value="2"/>
</dbReference>
<dbReference type="GO" id="GO:0006397">
    <property type="term" value="P:mRNA processing"/>
    <property type="evidence" value="ECO:0007669"/>
    <property type="project" value="UniProtKB-KW"/>
</dbReference>
<proteinExistence type="predicted"/>
<evidence type="ECO:0000256" key="3">
    <source>
        <dbReference type="SAM" id="MobiDB-lite"/>
    </source>
</evidence>
<dbReference type="PROSITE" id="PS50158">
    <property type="entry name" value="ZF_CCHC"/>
    <property type="match status" value="1"/>
</dbReference>
<reference evidence="5" key="1">
    <citation type="submission" date="2022-08" db="EMBL/GenBank/DDBJ databases">
        <authorList>
            <consortium name="DOE Joint Genome Institute"/>
            <person name="Min B."/>
            <person name="Riley R."/>
            <person name="Sierra-Patev S."/>
            <person name="Naranjo-Ortiz M."/>
            <person name="Looney B."/>
            <person name="Konkel Z."/>
            <person name="Slot J.C."/>
            <person name="Sakamoto Y."/>
            <person name="Steenwyk J.L."/>
            <person name="Rokas A."/>
            <person name="Carro J."/>
            <person name="Camarero S."/>
            <person name="Ferreira P."/>
            <person name="Molpeceres G."/>
            <person name="Ruiz-Duenas F.J."/>
            <person name="Serrano A."/>
            <person name="Henrissat B."/>
            <person name="Drula E."/>
            <person name="Hughes K.W."/>
            <person name="Mata J.L."/>
            <person name="Ishikawa N.K."/>
            <person name="Vargas-Isla R."/>
            <person name="Ushijima S."/>
            <person name="Smith C.A."/>
            <person name="Ahrendt S."/>
            <person name="Andreopoulos W."/>
            <person name="He G."/>
            <person name="Labutti K."/>
            <person name="Lipzen A."/>
            <person name="Ng V."/>
            <person name="Sandor L."/>
            <person name="Barry K."/>
            <person name="Martinez A.T."/>
            <person name="Xiao Y."/>
            <person name="Gibbons J.G."/>
            <person name="Terashima K."/>
            <person name="Hibbett D.S."/>
            <person name="Grigoriev I.V."/>
        </authorList>
    </citation>
    <scope>NUCLEOTIDE SEQUENCE</scope>
    <source>
        <strain evidence="5">TFB7829</strain>
    </source>
</reference>
<dbReference type="InterPro" id="IPR036875">
    <property type="entry name" value="Znf_CCHC_sf"/>
</dbReference>
<evidence type="ECO:0000313" key="5">
    <source>
        <dbReference type="EMBL" id="KAJ3981031.1"/>
    </source>
</evidence>
<evidence type="ECO:0000256" key="2">
    <source>
        <dbReference type="PROSITE-ProRule" id="PRU00047"/>
    </source>
</evidence>
<dbReference type="Proteomes" id="UP001163850">
    <property type="component" value="Unassembled WGS sequence"/>
</dbReference>
<keyword evidence="1" id="KW-0507">mRNA processing</keyword>
<feature type="compositionally biased region" description="Gly residues" evidence="3">
    <location>
        <begin position="95"/>
        <end position="104"/>
    </location>
</feature>
<gene>
    <name evidence="5" type="ORF">F5890DRAFT_602902</name>
</gene>
<feature type="region of interest" description="Disordered" evidence="3">
    <location>
        <begin position="24"/>
        <end position="53"/>
    </location>
</feature>
<dbReference type="Gene3D" id="4.10.60.10">
    <property type="entry name" value="Zinc finger, CCHC-type"/>
    <property type="match status" value="1"/>
</dbReference>
<accession>A0AA38PTG5</accession>
<feature type="compositionally biased region" description="Low complexity" evidence="3">
    <location>
        <begin position="76"/>
        <end position="92"/>
    </location>
</feature>
<feature type="compositionally biased region" description="Basic residues" evidence="3">
    <location>
        <begin position="105"/>
        <end position="117"/>
    </location>
</feature>
<dbReference type="InterPro" id="IPR001878">
    <property type="entry name" value="Znf_CCHC"/>
</dbReference>
<dbReference type="SMART" id="SM00343">
    <property type="entry name" value="ZnF_C2HC"/>
    <property type="match status" value="2"/>
</dbReference>
<evidence type="ECO:0000259" key="4">
    <source>
        <dbReference type="PROSITE" id="PS50158"/>
    </source>
</evidence>
<dbReference type="GO" id="GO:0003676">
    <property type="term" value="F:nucleic acid binding"/>
    <property type="evidence" value="ECO:0007669"/>
    <property type="project" value="InterPro"/>
</dbReference>
<comment type="caution">
    <text evidence="5">The sequence shown here is derived from an EMBL/GenBank/DDBJ whole genome shotgun (WGS) entry which is preliminary data.</text>
</comment>
<sequence>MLQGIINYFPCTIVSLMITKPKCQQPGHWASNCPKDGSSNKRSRSFGSNGGNISQQDQACFKCGKSGHYGNACTASSNSVGNSSKGSSSSRVGKGRGSGGGRGSRGGRGRGRGRSKTKSGLSIPGEIF</sequence>
<organism evidence="5 6">
    <name type="scientific">Lentinula detonsa</name>
    <dbReference type="NCBI Taxonomy" id="2804962"/>
    <lineage>
        <taxon>Eukaryota</taxon>
        <taxon>Fungi</taxon>
        <taxon>Dikarya</taxon>
        <taxon>Basidiomycota</taxon>
        <taxon>Agaricomycotina</taxon>
        <taxon>Agaricomycetes</taxon>
        <taxon>Agaricomycetidae</taxon>
        <taxon>Agaricales</taxon>
        <taxon>Marasmiineae</taxon>
        <taxon>Omphalotaceae</taxon>
        <taxon>Lentinula</taxon>
    </lineage>
</organism>
<feature type="domain" description="CCHC-type" evidence="4">
    <location>
        <begin position="60"/>
        <end position="73"/>
    </location>
</feature>
<dbReference type="EMBL" id="MU802139">
    <property type="protein sequence ID" value="KAJ3981031.1"/>
    <property type="molecule type" value="Genomic_DNA"/>
</dbReference>
<dbReference type="GO" id="GO:0008270">
    <property type="term" value="F:zinc ion binding"/>
    <property type="evidence" value="ECO:0007669"/>
    <property type="project" value="UniProtKB-KW"/>
</dbReference>
<keyword evidence="2" id="KW-0863">Zinc-finger</keyword>
<feature type="region of interest" description="Disordered" evidence="3">
    <location>
        <begin position="75"/>
        <end position="128"/>
    </location>
</feature>
<dbReference type="AlphaFoldDB" id="A0AA38PTG5"/>
<protein>
    <recommendedName>
        <fullName evidence="4">CCHC-type domain-containing protein</fullName>
    </recommendedName>
</protein>
<dbReference type="SUPFAM" id="SSF57756">
    <property type="entry name" value="Retrovirus zinc finger-like domains"/>
    <property type="match status" value="1"/>
</dbReference>